<name>A0A7C4W2H6_9EURY</name>
<evidence type="ECO:0000313" key="3">
    <source>
        <dbReference type="EMBL" id="HHF48842.1"/>
    </source>
</evidence>
<comment type="caution">
    <text evidence="2">The sequence shown here is derived from an EMBL/GenBank/DDBJ whole genome shotgun (WGS) entry which is preliminary data.</text>
</comment>
<dbReference type="Pfam" id="PF09868">
    <property type="entry name" value="DUF2095"/>
    <property type="match status" value="1"/>
</dbReference>
<accession>A0A7C4W2H6</accession>
<evidence type="ECO:0000313" key="1">
    <source>
        <dbReference type="EMBL" id="HGE66951.1"/>
    </source>
</evidence>
<dbReference type="AlphaFoldDB" id="A0A7C4W2H6"/>
<evidence type="ECO:0000313" key="2">
    <source>
        <dbReference type="EMBL" id="HGU58795.1"/>
    </source>
</evidence>
<organism evidence="2">
    <name type="scientific">Geoglobus ahangari</name>
    <dbReference type="NCBI Taxonomy" id="113653"/>
    <lineage>
        <taxon>Archaea</taxon>
        <taxon>Methanobacteriati</taxon>
        <taxon>Methanobacteriota</taxon>
        <taxon>Archaeoglobi</taxon>
        <taxon>Archaeoglobales</taxon>
        <taxon>Archaeoglobaceae</taxon>
        <taxon>Geoglobus</taxon>
    </lineage>
</organism>
<protein>
    <submittedName>
        <fullName evidence="2">DUF2095 domain-containing protein</fullName>
    </submittedName>
</protein>
<dbReference type="InterPro" id="IPR018662">
    <property type="entry name" value="DUF2095"/>
</dbReference>
<gene>
    <name evidence="3" type="ORF">ENL48_06940</name>
    <name evidence="2" type="ORF">ENT89_00995</name>
    <name evidence="1" type="ORF">ENX77_07565</name>
</gene>
<reference evidence="2" key="1">
    <citation type="journal article" date="2020" name="mSystems">
        <title>Genome- and Community-Level Interaction Insights into Carbon Utilization and Element Cycling Functions of Hydrothermarchaeota in Hydrothermal Sediment.</title>
        <authorList>
            <person name="Zhou Z."/>
            <person name="Liu Y."/>
            <person name="Xu W."/>
            <person name="Pan J."/>
            <person name="Luo Z.H."/>
            <person name="Li M."/>
        </authorList>
    </citation>
    <scope>NUCLEOTIDE SEQUENCE [LARGE SCALE GENOMIC DNA]</scope>
    <source>
        <strain evidence="3">SpSt-10</strain>
        <strain evidence="2">SpSt-62</strain>
        <strain evidence="1">SpSt-97</strain>
    </source>
</reference>
<dbReference type="EMBL" id="DRUC01000103">
    <property type="protein sequence ID" value="HHF48842.1"/>
    <property type="molecule type" value="Genomic_DNA"/>
</dbReference>
<dbReference type="EMBL" id="DTPI01000033">
    <property type="protein sequence ID" value="HGE66951.1"/>
    <property type="molecule type" value="Genomic_DNA"/>
</dbReference>
<sequence>MEWEKWKFRRMFPNLFREIEGDVIPTVLDHLERCRNFEEAYEIIDYFEKRGEITKEYAEFLKSNKTLLSSIIGTRSAGKYEREGLR</sequence>
<dbReference type="EMBL" id="DTAK01000006">
    <property type="protein sequence ID" value="HGU58795.1"/>
    <property type="molecule type" value="Genomic_DNA"/>
</dbReference>
<proteinExistence type="predicted"/>